<dbReference type="AlphaFoldDB" id="A0A077L678"/>
<dbReference type="OrthoDB" id="400917at2"/>
<evidence type="ECO:0000313" key="1">
    <source>
        <dbReference type="EMBL" id="BAP39800.1"/>
    </source>
</evidence>
<dbReference type="EMBL" id="AP014631">
    <property type="protein sequence ID" value="BAP39800.1"/>
    <property type="molecule type" value="Genomic_DNA"/>
</dbReference>
<proteinExistence type="predicted"/>
<evidence type="ECO:0000313" key="2">
    <source>
        <dbReference type="Proteomes" id="UP000031641"/>
    </source>
</evidence>
<dbReference type="Proteomes" id="UP000031641">
    <property type="component" value="Chromosome"/>
</dbReference>
<dbReference type="RefSeq" id="WP_045434326.1">
    <property type="nucleotide sequence ID" value="NZ_AP014631.1"/>
</dbReference>
<reference evidence="2" key="1">
    <citation type="journal article" date="2014" name="Genome Announc.">
        <title>Complete Genome Sequence of Mycoplasma canadense Strain HAZ 360_1 from Bovine Mastitic Milk in Japan.</title>
        <authorList>
            <person name="Hata E."/>
        </authorList>
    </citation>
    <scope>NUCLEOTIDE SEQUENCE [LARGE SCALE GENOMIC DNA]</scope>
    <source>
        <strain evidence="2">HAZ360_1</strain>
    </source>
</reference>
<dbReference type="KEGG" id="mcan:MCAN360_0786"/>
<organism evidence="1 2">
    <name type="scientific">Metamycoplasma canadense</name>
    <dbReference type="NCBI Taxonomy" id="29554"/>
    <lineage>
        <taxon>Bacteria</taxon>
        <taxon>Bacillati</taxon>
        <taxon>Mycoplasmatota</taxon>
        <taxon>Mycoplasmoidales</taxon>
        <taxon>Metamycoplasmataceae</taxon>
        <taxon>Metamycoplasma</taxon>
    </lineage>
</organism>
<accession>A0A077L678</accession>
<sequence length="101" mass="11729">MINIDFEETKDGKQIIIYDGSKKGRKENQINIDFENPEGWNKESINKFLINLVKDSDENLDPVIVSENAKKEIQKNENTGKTISFIIELFNTFVSKYNQTK</sequence>
<gene>
    <name evidence="1" type="ORF">MCAN360_0786</name>
</gene>
<name>A0A077L678_9BACT</name>
<keyword evidence="2" id="KW-1185">Reference proteome</keyword>
<dbReference type="STRING" id="29554.MCAN360_0786"/>
<dbReference type="HOGENOM" id="CLU_2288402_0_0_14"/>
<protein>
    <submittedName>
        <fullName evidence="1">Uncharacterized protein</fullName>
    </submittedName>
</protein>